<dbReference type="NCBIfam" id="TIGR01178">
    <property type="entry name" value="ade"/>
    <property type="match status" value="1"/>
</dbReference>
<dbReference type="CDD" id="cd01295">
    <property type="entry name" value="AdeC"/>
    <property type="match status" value="1"/>
</dbReference>
<evidence type="ECO:0000313" key="5">
    <source>
        <dbReference type="EMBL" id="HDI83585.1"/>
    </source>
</evidence>
<dbReference type="EMBL" id="DQWE01000346">
    <property type="protein sequence ID" value="HDI83585.1"/>
    <property type="molecule type" value="Genomic_DNA"/>
</dbReference>
<dbReference type="EC" id="3.5.4.2" evidence="5"/>
<protein>
    <submittedName>
        <fullName evidence="5">Adenine deaminase</fullName>
        <ecNumber evidence="5">3.5.4.2</ecNumber>
    </submittedName>
</protein>
<name>A0A7C0ZIZ0_UNCW3</name>
<evidence type="ECO:0000259" key="3">
    <source>
        <dbReference type="Pfam" id="PF01979"/>
    </source>
</evidence>
<dbReference type="InterPro" id="IPR026912">
    <property type="entry name" value="Adenine_deam_C"/>
</dbReference>
<proteinExistence type="inferred from homology"/>
<dbReference type="AlphaFoldDB" id="A0A7C0ZIZ0"/>
<feature type="domain" description="Adenine deaminase C-terminal" evidence="4">
    <location>
        <begin position="311"/>
        <end position="475"/>
    </location>
</feature>
<dbReference type="Pfam" id="PF01979">
    <property type="entry name" value="Amidohydro_1"/>
    <property type="match status" value="1"/>
</dbReference>
<sequence>LPRGTTTIIADPHEIANVIGLDGVEYMIKITEGIPMNVYITLPSAVPATELETSGARLGVEDMIGFLEKHPRILALGEVMNFPGVLSRDRELIAKIELLRHRYKKIDGHAPGLRGKKLNAYIDAFIRSDHESTKPDEAEEKLRRGMQVFIREGSAAKNLHALLPIVNDMNHHYISFCTDDRSPEDILREGHIDYMVREAIKFDISPVIAIRMATINTARYFNLRSMGAIAPGYKADFLVVNDLKEFRIEMVIKDSQIVARNGEMIVDVSGIFPESNGRIGPMNPAKIRLKDLVIVDRGKRIRVIKLVKDNLITEELKLKPKAKNGKILPDKERDISKILVVDRYTGKNFSLGFVTGLGLTHGAIGTSVGHDSHNISIAGQNDRDILHALDEIKRMGGGLVVVDNQKTLAKLPLPIGGLMSDRTLEEVNKKLHRLQTAIRKLGCSYDPFMTLSFIQLPVIPEIRITDKGIVKVSSQRIVPLWV</sequence>
<dbReference type="HAMAP" id="MF_01518">
    <property type="entry name" value="Adenine_deamin"/>
    <property type="match status" value="1"/>
</dbReference>
<feature type="non-terminal residue" evidence="5">
    <location>
        <position position="1"/>
    </location>
</feature>
<gene>
    <name evidence="5" type="primary">ade</name>
    <name evidence="5" type="ORF">ENF18_07340</name>
</gene>
<evidence type="ECO:0000256" key="1">
    <source>
        <dbReference type="ARBA" id="ARBA00022801"/>
    </source>
</evidence>
<dbReference type="PANTHER" id="PTHR11113">
    <property type="entry name" value="N-ACETYLGLUCOSAMINE-6-PHOSPHATE DEACETYLASE"/>
    <property type="match status" value="1"/>
</dbReference>
<evidence type="ECO:0000256" key="2">
    <source>
        <dbReference type="ARBA" id="ARBA00023211"/>
    </source>
</evidence>
<dbReference type="InterPro" id="IPR006680">
    <property type="entry name" value="Amidohydro-rel"/>
</dbReference>
<dbReference type="Gene3D" id="3.20.20.140">
    <property type="entry name" value="Metal-dependent hydrolases"/>
    <property type="match status" value="1"/>
</dbReference>
<keyword evidence="1 5" id="KW-0378">Hydrolase</keyword>
<dbReference type="Pfam" id="PF13382">
    <property type="entry name" value="Adenine_deam_C"/>
    <property type="match status" value="1"/>
</dbReference>
<dbReference type="InterPro" id="IPR032466">
    <property type="entry name" value="Metal_Hydrolase"/>
</dbReference>
<dbReference type="InterPro" id="IPR006679">
    <property type="entry name" value="Adenine_deam"/>
</dbReference>
<dbReference type="Proteomes" id="UP000885847">
    <property type="component" value="Unassembled WGS sequence"/>
</dbReference>
<organism evidence="5">
    <name type="scientific">candidate division WOR-3 bacterium</name>
    <dbReference type="NCBI Taxonomy" id="2052148"/>
    <lineage>
        <taxon>Bacteria</taxon>
        <taxon>Bacteria division WOR-3</taxon>
    </lineage>
</organism>
<evidence type="ECO:0000259" key="4">
    <source>
        <dbReference type="Pfam" id="PF13382"/>
    </source>
</evidence>
<keyword evidence="2" id="KW-0464">Manganese</keyword>
<dbReference type="GO" id="GO:0006146">
    <property type="term" value="P:adenine catabolic process"/>
    <property type="evidence" value="ECO:0007669"/>
    <property type="project" value="InterPro"/>
</dbReference>
<accession>A0A7C0ZIZ0</accession>
<comment type="caution">
    <text evidence="5">The sequence shown here is derived from an EMBL/GenBank/DDBJ whole genome shotgun (WGS) entry which is preliminary data.</text>
</comment>
<dbReference type="GO" id="GO:0000034">
    <property type="term" value="F:adenine deaminase activity"/>
    <property type="evidence" value="ECO:0007669"/>
    <property type="project" value="UniProtKB-EC"/>
</dbReference>
<reference evidence="5" key="1">
    <citation type="journal article" date="2020" name="mSystems">
        <title>Genome- and Community-Level Interaction Insights into Carbon Utilization and Element Cycling Functions of Hydrothermarchaeota in Hydrothermal Sediment.</title>
        <authorList>
            <person name="Zhou Z."/>
            <person name="Liu Y."/>
            <person name="Xu W."/>
            <person name="Pan J."/>
            <person name="Luo Z.H."/>
            <person name="Li M."/>
        </authorList>
    </citation>
    <scope>NUCLEOTIDE SEQUENCE [LARGE SCALE GENOMIC DNA]</scope>
    <source>
        <strain evidence="5">HyVt-102</strain>
    </source>
</reference>
<dbReference type="SUPFAM" id="SSF51556">
    <property type="entry name" value="Metallo-dependent hydrolases"/>
    <property type="match status" value="1"/>
</dbReference>
<dbReference type="PANTHER" id="PTHR11113:SF2">
    <property type="entry name" value="ADENINE DEAMINASE"/>
    <property type="match status" value="1"/>
</dbReference>
<feature type="domain" description="Amidohydrolase-related" evidence="3">
    <location>
        <begin position="2"/>
        <end position="258"/>
    </location>
</feature>